<dbReference type="CDD" id="cd08963">
    <property type="entry name" value="L-asparaginase_I"/>
    <property type="match status" value="1"/>
</dbReference>
<name>A0ABQ7PY07_PLUXY</name>
<dbReference type="InterPro" id="IPR037152">
    <property type="entry name" value="L-asparaginase_N_sf"/>
</dbReference>
<dbReference type="Pfam" id="PF17763">
    <property type="entry name" value="Asparaginase_C"/>
    <property type="match status" value="1"/>
</dbReference>
<dbReference type="InterPro" id="IPR027473">
    <property type="entry name" value="L-asparaginase_C"/>
</dbReference>
<dbReference type="PRINTS" id="PR01415">
    <property type="entry name" value="ANKYRIN"/>
</dbReference>
<feature type="repeat" description="ANK" evidence="2">
    <location>
        <begin position="430"/>
        <end position="462"/>
    </location>
</feature>
<dbReference type="PROSITE" id="PS50297">
    <property type="entry name" value="ANK_REP_REGION"/>
    <property type="match status" value="2"/>
</dbReference>
<dbReference type="PRINTS" id="PR00139">
    <property type="entry name" value="ASNGLNASE"/>
</dbReference>
<dbReference type="InterPro" id="IPR002110">
    <property type="entry name" value="Ankyrin_rpt"/>
</dbReference>
<evidence type="ECO:0000313" key="7">
    <source>
        <dbReference type="Proteomes" id="UP000823941"/>
    </source>
</evidence>
<feature type="domain" description="Asparaginase/glutaminase C-terminal" evidence="5">
    <location>
        <begin position="155"/>
        <end position="262"/>
    </location>
</feature>
<feature type="domain" description="L-asparaginase N-terminal" evidence="4">
    <location>
        <begin position="1"/>
        <end position="136"/>
    </location>
</feature>
<dbReference type="InterPro" id="IPR036152">
    <property type="entry name" value="Asp/glu_Ase-like_sf"/>
</dbReference>
<dbReference type="InterPro" id="IPR027475">
    <property type="entry name" value="Asparaginase/glutaminase_AS2"/>
</dbReference>
<evidence type="ECO:0000259" key="4">
    <source>
        <dbReference type="Pfam" id="PF00710"/>
    </source>
</evidence>
<dbReference type="SMART" id="SM00248">
    <property type="entry name" value="ANK"/>
    <property type="match status" value="4"/>
</dbReference>
<dbReference type="PANTHER" id="PTHR11707">
    <property type="entry name" value="L-ASPARAGINASE"/>
    <property type="match status" value="1"/>
</dbReference>
<organism evidence="6 7">
    <name type="scientific">Plutella xylostella</name>
    <name type="common">Diamondback moth</name>
    <name type="synonym">Plutella maculipennis</name>
    <dbReference type="NCBI Taxonomy" id="51655"/>
    <lineage>
        <taxon>Eukaryota</taxon>
        <taxon>Metazoa</taxon>
        <taxon>Ecdysozoa</taxon>
        <taxon>Arthropoda</taxon>
        <taxon>Hexapoda</taxon>
        <taxon>Insecta</taxon>
        <taxon>Pterygota</taxon>
        <taxon>Neoptera</taxon>
        <taxon>Endopterygota</taxon>
        <taxon>Lepidoptera</taxon>
        <taxon>Glossata</taxon>
        <taxon>Ditrysia</taxon>
        <taxon>Yponomeutoidea</taxon>
        <taxon>Plutellidae</taxon>
        <taxon>Plutella</taxon>
    </lineage>
</organism>
<evidence type="ECO:0000256" key="2">
    <source>
        <dbReference type="PROSITE-ProRule" id="PRU00023"/>
    </source>
</evidence>
<dbReference type="Gene3D" id="3.40.50.1170">
    <property type="entry name" value="L-asparaginase, N-terminal domain"/>
    <property type="match status" value="1"/>
</dbReference>
<feature type="repeat" description="ANK" evidence="2">
    <location>
        <begin position="330"/>
        <end position="362"/>
    </location>
</feature>
<dbReference type="InterPro" id="IPR036770">
    <property type="entry name" value="Ankyrin_rpt-contain_sf"/>
</dbReference>
<dbReference type="Pfam" id="PF12796">
    <property type="entry name" value="Ank_2"/>
    <property type="match status" value="2"/>
</dbReference>
<feature type="active site" evidence="3">
    <location>
        <position position="34"/>
    </location>
</feature>
<accession>A0ABQ7PY07</accession>
<dbReference type="EMBL" id="JAHIBW010000025">
    <property type="protein sequence ID" value="KAG7297789.1"/>
    <property type="molecule type" value="Genomic_DNA"/>
</dbReference>
<dbReference type="PROSITE" id="PS00917">
    <property type="entry name" value="ASN_GLN_ASE_2"/>
    <property type="match status" value="1"/>
</dbReference>
<reference evidence="6 7" key="1">
    <citation type="submission" date="2021-06" db="EMBL/GenBank/DDBJ databases">
        <title>A haploid diamondback moth (Plutella xylostella L.) genome assembly resolves 31 chromosomes and identifies a diamide resistance mutation.</title>
        <authorList>
            <person name="Ward C.M."/>
            <person name="Perry K.D."/>
            <person name="Baker G."/>
            <person name="Powis K."/>
            <person name="Heckel D.G."/>
            <person name="Baxter S.W."/>
        </authorList>
    </citation>
    <scope>NUCLEOTIDE SEQUENCE [LARGE SCALE GENOMIC DNA]</scope>
    <source>
        <strain evidence="6 7">LV</strain>
        <tissue evidence="6">Single pupa</tissue>
    </source>
</reference>
<proteinExistence type="predicted"/>
<dbReference type="PANTHER" id="PTHR11707:SF28">
    <property type="entry name" value="60 KDA LYSOPHOSPHOLIPASE"/>
    <property type="match status" value="1"/>
</dbReference>
<evidence type="ECO:0000259" key="5">
    <source>
        <dbReference type="Pfam" id="PF17763"/>
    </source>
</evidence>
<dbReference type="PIRSF" id="PIRSF500176">
    <property type="entry name" value="L_ASNase"/>
    <property type="match status" value="1"/>
</dbReference>
<gene>
    <name evidence="6" type="ORF">JYU34_018531</name>
</gene>
<sequence length="489" mass="53211">MDSANITVSDWQKIAKDIMNNYEEFDGFVVLHGTDTLAYTASALSFMFENIGKGVVLTGSQIPIFEPRSDGADNFVSSLLIAGGLNIPEVTVFFSSKLFRGNRSRKISSQNLYAFESPNCVPLVEVGIDMEVNRKAIFKPTVIDKCHLQLEMSGNVGLLRIFPSISAGVIRAFCQPPLEGVVLESYGSGNIPSNRPDIIAEIQAAIKRGVIVVNITQCANGAVSVPVYETGQLLAECGVVSGYDMTPEAALTKLSYVLSKTELTYTQKCEDNTLIDALAQSLNIQTPKKLIEVTEKVFSALLLYAIEHDDERSIKKMLEMGADVNAQNTEGKTPLHEAISRGSISIIEYLLKNGASVHAKSKVGETPLLTAIHKDDVVAIDLLLKCGAHLTNVDQKSVADLDSFAARSGCVQKLESLRLAGADLDLVNEMGQTPLHQAVVCNHPEVVKYLLDHSVNTNSQDIVGFTPLDYARKLNRNEMIQMLEKSCSV</sequence>
<dbReference type="Gene3D" id="1.25.40.20">
    <property type="entry name" value="Ankyrin repeat-containing domain"/>
    <property type="match status" value="2"/>
</dbReference>
<evidence type="ECO:0000256" key="1">
    <source>
        <dbReference type="ARBA" id="ARBA00012920"/>
    </source>
</evidence>
<feature type="repeat" description="ANK" evidence="2">
    <location>
        <begin position="363"/>
        <end position="395"/>
    </location>
</feature>
<dbReference type="Gene3D" id="3.40.50.40">
    <property type="match status" value="1"/>
</dbReference>
<evidence type="ECO:0000256" key="3">
    <source>
        <dbReference type="PROSITE-ProRule" id="PRU10100"/>
    </source>
</evidence>
<dbReference type="SUPFAM" id="SSF53774">
    <property type="entry name" value="Glutaminase/Asparaginase"/>
    <property type="match status" value="1"/>
</dbReference>
<dbReference type="InterPro" id="IPR040919">
    <property type="entry name" value="Asparaginase_C"/>
</dbReference>
<dbReference type="PIRSF" id="PIRSF001220">
    <property type="entry name" value="L-ASNase_gatD"/>
    <property type="match status" value="1"/>
</dbReference>
<protein>
    <recommendedName>
        <fullName evidence="1">asparaginase</fullName>
        <ecNumber evidence="1">3.5.1.1</ecNumber>
    </recommendedName>
</protein>
<evidence type="ECO:0000313" key="6">
    <source>
        <dbReference type="EMBL" id="KAG7297789.1"/>
    </source>
</evidence>
<dbReference type="PROSITE" id="PS51732">
    <property type="entry name" value="ASN_GLN_ASE_3"/>
    <property type="match status" value="1"/>
</dbReference>
<comment type="caution">
    <text evidence="6">The sequence shown here is derived from an EMBL/GenBank/DDBJ whole genome shotgun (WGS) entry which is preliminary data.</text>
</comment>
<dbReference type="Proteomes" id="UP000823941">
    <property type="component" value="Chromosome 25"/>
</dbReference>
<dbReference type="SMART" id="SM00870">
    <property type="entry name" value="Asparaginase"/>
    <property type="match status" value="1"/>
</dbReference>
<dbReference type="SUPFAM" id="SSF48403">
    <property type="entry name" value="Ankyrin repeat"/>
    <property type="match status" value="1"/>
</dbReference>
<keyword evidence="7" id="KW-1185">Reference proteome</keyword>
<dbReference type="InterPro" id="IPR027474">
    <property type="entry name" value="L-asparaginase_N"/>
</dbReference>
<dbReference type="InterPro" id="IPR041725">
    <property type="entry name" value="L-asparaginase_I"/>
</dbReference>
<dbReference type="EC" id="3.5.1.1" evidence="1"/>
<keyword evidence="2" id="KW-0040">ANK repeat</keyword>
<dbReference type="Pfam" id="PF00710">
    <property type="entry name" value="Asparaginase"/>
    <property type="match status" value="1"/>
</dbReference>
<dbReference type="InterPro" id="IPR006034">
    <property type="entry name" value="Asparaginase/glutaminase-like"/>
</dbReference>
<dbReference type="PROSITE" id="PS50088">
    <property type="entry name" value="ANK_REPEAT"/>
    <property type="match status" value="3"/>
</dbReference>